<dbReference type="EMBL" id="PP480835">
    <property type="protein sequence ID" value="WXB20566.1"/>
    <property type="molecule type" value="mRNA"/>
</dbReference>
<accession>A0AAU6PBG0</accession>
<evidence type="ECO:0000256" key="1">
    <source>
        <dbReference type="SAM" id="SignalP"/>
    </source>
</evidence>
<proteinExistence type="evidence at transcript level"/>
<keyword evidence="1" id="KW-0732">Signal</keyword>
<name>A0AAU6PBG0_9NEOP</name>
<dbReference type="AlphaFoldDB" id="A0AAU6PBG0"/>
<feature type="signal peptide" evidence="1">
    <location>
        <begin position="1"/>
        <end position="19"/>
    </location>
</feature>
<feature type="chain" id="PRO_5043683218" evidence="1">
    <location>
        <begin position="20"/>
        <end position="42"/>
    </location>
</feature>
<organism evidence="2">
    <name type="scientific">Comana monomorpha</name>
    <dbReference type="NCBI Taxonomy" id="1555636"/>
    <lineage>
        <taxon>Eukaryota</taxon>
        <taxon>Metazoa</taxon>
        <taxon>Ecdysozoa</taxon>
        <taxon>Arthropoda</taxon>
        <taxon>Hexapoda</taxon>
        <taxon>Insecta</taxon>
        <taxon>Pterygota</taxon>
        <taxon>Neoptera</taxon>
        <taxon>Endopterygota</taxon>
        <taxon>Lepidoptera</taxon>
        <taxon>Glossata</taxon>
        <taxon>Ditrysia</taxon>
        <taxon>Zygaenoidea</taxon>
        <taxon>Limacodidae</taxon>
        <taxon>Comana</taxon>
    </lineage>
</organism>
<sequence length="42" mass="4393">MYRLVLVFSVIALLSLVGAAESVQKRSPIDDSIMASLVGSGV</sequence>
<protein>
    <submittedName>
        <fullName evidence="2">Venom peptide</fullName>
    </submittedName>
</protein>
<evidence type="ECO:0000313" key="2">
    <source>
        <dbReference type="EMBL" id="WXB20566.1"/>
    </source>
</evidence>
<reference evidence="2" key="1">
    <citation type="journal article" date="2024" name="Sci. Rep.">
        <title>Phylogeny, envenomation syndrome, and membrane-permeabilising venom produced by Australia's 'electric' caterpillar Comana monomorpha (Lepidoptera: Limacodidae).</title>
        <authorList>
            <person name="Goudarzi M.H."/>
            <person name="Robinson S.D."/>
            <person name="Cardoso F.C."/>
            <person name="Mitchell M.L."/>
            <person name="Cook L.G."/>
            <person name="King G.F."/>
            <person name="Walker A.A."/>
        </authorList>
    </citation>
    <scope>NUCLEOTIDE SEQUENCE</scope>
    <source>
        <strain evidence="2">U_LCTX_55_Cm34</strain>
    </source>
</reference>